<reference evidence="1" key="2">
    <citation type="submission" date="2020-09" db="EMBL/GenBank/DDBJ databases">
        <authorList>
            <person name="Sun Q."/>
            <person name="Ohkuma M."/>
        </authorList>
    </citation>
    <scope>NUCLEOTIDE SEQUENCE</scope>
    <source>
        <strain evidence="1">JCM 19596</strain>
    </source>
</reference>
<protein>
    <submittedName>
        <fullName evidence="1">Uncharacterized protein</fullName>
    </submittedName>
</protein>
<proteinExistence type="predicted"/>
<reference evidence="1" key="1">
    <citation type="journal article" date="2014" name="Int. J. Syst. Evol. Microbiol.">
        <title>Complete genome sequence of Corynebacterium casei LMG S-19264T (=DSM 44701T), isolated from a smear-ripened cheese.</title>
        <authorList>
            <consortium name="US DOE Joint Genome Institute (JGI-PGF)"/>
            <person name="Walter F."/>
            <person name="Albersmeier A."/>
            <person name="Kalinowski J."/>
            <person name="Ruckert C."/>
        </authorList>
    </citation>
    <scope>NUCLEOTIDE SEQUENCE</scope>
    <source>
        <strain evidence="1">JCM 19596</strain>
    </source>
</reference>
<sequence>MSDDPIAQWLDALAPSAKLVEKVPRASRNADPAGLADRTRLPQHTIRDTLDCRDDAVLVPSQVSFWGARQQHNSYPTSTTSN</sequence>
<evidence type="ECO:0000313" key="2">
    <source>
        <dbReference type="Proteomes" id="UP000607197"/>
    </source>
</evidence>
<dbReference type="EMBL" id="BMPG01000006">
    <property type="protein sequence ID" value="GGL71571.1"/>
    <property type="molecule type" value="Genomic_DNA"/>
</dbReference>
<dbReference type="Proteomes" id="UP000607197">
    <property type="component" value="Unassembled WGS sequence"/>
</dbReference>
<evidence type="ECO:0000313" key="1">
    <source>
        <dbReference type="EMBL" id="GGL71571.1"/>
    </source>
</evidence>
<comment type="caution">
    <text evidence="1">The sequence shown here is derived from an EMBL/GenBank/DDBJ whole genome shotgun (WGS) entry which is preliminary data.</text>
</comment>
<organism evidence="1 2">
    <name type="scientific">Halocalculus aciditolerans</name>
    <dbReference type="NCBI Taxonomy" id="1383812"/>
    <lineage>
        <taxon>Archaea</taxon>
        <taxon>Methanobacteriati</taxon>
        <taxon>Methanobacteriota</taxon>
        <taxon>Stenosarchaea group</taxon>
        <taxon>Halobacteria</taxon>
        <taxon>Halobacteriales</taxon>
        <taxon>Halobacteriaceae</taxon>
        <taxon>Halocalculus</taxon>
    </lineage>
</organism>
<keyword evidence="2" id="KW-1185">Reference proteome</keyword>
<gene>
    <name evidence="1" type="ORF">GCM10009039_32030</name>
</gene>
<name>A0A830FQQ1_9EURY</name>
<dbReference type="AlphaFoldDB" id="A0A830FQQ1"/>
<accession>A0A830FQQ1</accession>